<feature type="region of interest" description="Disordered" evidence="2">
    <location>
        <begin position="759"/>
        <end position="1091"/>
    </location>
</feature>
<feature type="region of interest" description="Disordered" evidence="2">
    <location>
        <begin position="48"/>
        <end position="102"/>
    </location>
</feature>
<dbReference type="RefSeq" id="XP_030827942.1">
    <property type="nucleotide sequence ID" value="XM_030972082.1"/>
</dbReference>
<dbReference type="Pfam" id="PF15733">
    <property type="entry name" value="DUF4682"/>
    <property type="match status" value="1"/>
</dbReference>
<feature type="compositionally biased region" description="Basic and acidic residues" evidence="2">
    <location>
        <begin position="1062"/>
        <end position="1085"/>
    </location>
</feature>
<dbReference type="GeneID" id="588526"/>
<dbReference type="PANTHER" id="PTHR13399">
    <property type="entry name" value="TRANSLOCON-ASSOCIATED PROTEIN TRAP , GAMMA SUBUNIT"/>
    <property type="match status" value="1"/>
</dbReference>
<evidence type="ECO:0000313" key="5">
    <source>
        <dbReference type="Proteomes" id="UP000007110"/>
    </source>
</evidence>
<dbReference type="Proteomes" id="UP000007110">
    <property type="component" value="Unassembled WGS sequence"/>
</dbReference>
<feature type="region of interest" description="Disordered" evidence="2">
    <location>
        <begin position="649"/>
        <end position="674"/>
    </location>
</feature>
<name>A0A7M7MX94_STRPU</name>
<sequence>MEEPDDNSDFDDLFLPFALSRALHKQGIQSSSNQIGFETSGEYVDIVLDDDNSSEAGDVRSDKGLGPLDVLSEGGDPSSLCPSPSPLSSLNPSDSQPDLSDLRRANSSCQRANILDKLDSFDSVETDQDGGELRDRKDSILDGLLCEIYDRCHASTRPSVDSDGFTECSSDGAYLSSKGDSFQESSRLPRTLLNVKSTNDLLDMVRDLQHGTAVLSGRLIKQLKRRDRYLAKRQKNQDVLTAMLQAVSQKRRVDAQLRFSIEPLPGKKAFRQWYDALRAGARLPFGLPQELRKAVWLSLADKHIKHLKLDWEKTVKVAFNDHSNPDDDKLGVQIVKDLHRTGCSGFCGQGAEEDRVVLKRVLLAYARWNKSVGYCQGFNVIAALILEVMERMEDDALKVMIFLIDHVLPDSYFANNLRALSVDMAVFRELLHFKLPDLAQHLDKLQKSANDGLSGSYEPPLTNVFTMQWFLTLFATCLPKKLVLRVWDTLFLEGSEVLLRVALAIWAKLAQPLLEIKSADEFYSQMAALCSEMLQDHLIDGDDLIKTIYSMASFPFPHLNEIREKYMFSITPFSPLGGLEKTSTTSETKSPVTAVGPKRKEGPRGYSQPSGSHGSHSDEETEFMDEEDLTNMTCFTGLFPPQSPYAIKEAGERSESQGSAADDITKVSPGAYSTSSEDLTLQSAALMERMTMDVQSLKKQYLRIQHRQMRAHVIYGPTSKADKRAYKPVSRKKNIAVAIESPAVVNHLLVGKAGLGKKNAKIASTPQIAPPSRKDYGDDDFPTKRVHVNTKPNVKLLSQGKEDIDIKNDQGRDDMSELSSVFEDGDDVSAGNGHSSSRDDLTKDHPDSLSSHEGKTCSQESLEPEIGSLIDLGWGSDGESHSNEDSEHRKISSETGRHLERNGVDHVRYSSTSSDSPDLNANDVSGSRPRQHLDSEKTLIGTSTESIPNSTSTPEFNCAIEAFNPNLPSTSPRRRSRPSEPTSPSDKRPWMESNGIAAHASHQNPVSASTSWRRCSSGSSSCEEPTTPPARVVFNPFPKRSLRSSESRTRTRMKLGLYPTKTNDKRQDFSSRDGSTEQLPRDIARSIKLGS</sequence>
<feature type="domain" description="Rab-GAP TBC" evidence="3">
    <location>
        <begin position="286"/>
        <end position="494"/>
    </location>
</feature>
<dbReference type="PANTHER" id="PTHR13399:SF4">
    <property type="entry name" value="TBC1 DOMAIN FAMILY MEMBER 30"/>
    <property type="match status" value="1"/>
</dbReference>
<organism evidence="4 5">
    <name type="scientific">Strongylocentrotus purpuratus</name>
    <name type="common">Purple sea urchin</name>
    <dbReference type="NCBI Taxonomy" id="7668"/>
    <lineage>
        <taxon>Eukaryota</taxon>
        <taxon>Metazoa</taxon>
        <taxon>Echinodermata</taxon>
        <taxon>Eleutherozoa</taxon>
        <taxon>Echinozoa</taxon>
        <taxon>Echinoidea</taxon>
        <taxon>Euechinoidea</taxon>
        <taxon>Echinacea</taxon>
        <taxon>Camarodonta</taxon>
        <taxon>Echinidea</taxon>
        <taxon>Strongylocentrotidae</taxon>
        <taxon>Strongylocentrotus</taxon>
    </lineage>
</organism>
<dbReference type="KEGG" id="spu:588526"/>
<evidence type="ECO:0000256" key="1">
    <source>
        <dbReference type="ARBA" id="ARBA00067508"/>
    </source>
</evidence>
<evidence type="ECO:0000313" key="4">
    <source>
        <dbReference type="EnsemblMetazoa" id="XP_030827942"/>
    </source>
</evidence>
<feature type="compositionally biased region" description="Low complexity" evidence="2">
    <location>
        <begin position="76"/>
        <end position="99"/>
    </location>
</feature>
<dbReference type="GO" id="GO:0005096">
    <property type="term" value="F:GTPase activator activity"/>
    <property type="evidence" value="ECO:0000318"/>
    <property type="project" value="GO_Central"/>
</dbReference>
<feature type="compositionally biased region" description="Basic and acidic residues" evidence="2">
    <location>
        <begin position="800"/>
        <end position="815"/>
    </location>
</feature>
<dbReference type="AlphaFoldDB" id="A0A7M7MX94"/>
<feature type="compositionally biased region" description="Basic and acidic residues" evidence="2">
    <location>
        <begin position="836"/>
        <end position="855"/>
    </location>
</feature>
<dbReference type="SUPFAM" id="SSF47923">
    <property type="entry name" value="Ypt/Rab-GAP domain of gyp1p"/>
    <property type="match status" value="2"/>
</dbReference>
<evidence type="ECO:0000256" key="2">
    <source>
        <dbReference type="SAM" id="MobiDB-lite"/>
    </source>
</evidence>
<feature type="compositionally biased region" description="Polar residues" evidence="2">
    <location>
        <begin position="909"/>
        <end position="925"/>
    </location>
</feature>
<evidence type="ECO:0000259" key="3">
    <source>
        <dbReference type="PROSITE" id="PS50086"/>
    </source>
</evidence>
<dbReference type="InterPro" id="IPR032738">
    <property type="entry name" value="Tbc1d30_C"/>
</dbReference>
<reference evidence="5" key="1">
    <citation type="submission" date="2015-02" db="EMBL/GenBank/DDBJ databases">
        <title>Genome sequencing for Strongylocentrotus purpuratus.</title>
        <authorList>
            <person name="Murali S."/>
            <person name="Liu Y."/>
            <person name="Vee V."/>
            <person name="English A."/>
            <person name="Wang M."/>
            <person name="Skinner E."/>
            <person name="Han Y."/>
            <person name="Muzny D.M."/>
            <person name="Worley K.C."/>
            <person name="Gibbs R.A."/>
        </authorList>
    </citation>
    <scope>NUCLEOTIDE SEQUENCE</scope>
</reference>
<dbReference type="Pfam" id="PF00566">
    <property type="entry name" value="RabGAP-TBC"/>
    <property type="match status" value="1"/>
</dbReference>
<dbReference type="OMA" id="PWITTNG"/>
<proteinExistence type="predicted"/>
<dbReference type="InterPro" id="IPR000195">
    <property type="entry name" value="Rab-GAP-TBC_dom"/>
</dbReference>
<dbReference type="SMART" id="SM00164">
    <property type="entry name" value="TBC"/>
    <property type="match status" value="1"/>
</dbReference>
<feature type="region of interest" description="Disordered" evidence="2">
    <location>
        <begin position="579"/>
        <end position="624"/>
    </location>
</feature>
<dbReference type="Gene3D" id="1.10.472.80">
    <property type="entry name" value="Ypt/Rab-GAP domain of gyp1p, domain 3"/>
    <property type="match status" value="1"/>
</dbReference>
<dbReference type="InterPro" id="IPR035969">
    <property type="entry name" value="Rab-GAP_TBC_sf"/>
</dbReference>
<feature type="compositionally biased region" description="Basic and acidic residues" evidence="2">
    <location>
        <begin position="878"/>
        <end position="908"/>
    </location>
</feature>
<feature type="compositionally biased region" description="Low complexity" evidence="2">
    <location>
        <begin position="580"/>
        <end position="590"/>
    </location>
</feature>
<accession>A0A7M7MX94</accession>
<dbReference type="PROSITE" id="PS50086">
    <property type="entry name" value="TBC_RABGAP"/>
    <property type="match status" value="1"/>
</dbReference>
<dbReference type="FunFam" id="1.10.472.80:FF:000011">
    <property type="entry name" value="TBC1 domain family member 30"/>
    <property type="match status" value="1"/>
</dbReference>
<dbReference type="InParanoid" id="A0A7M7MX94"/>
<reference evidence="4" key="2">
    <citation type="submission" date="2021-01" db="UniProtKB">
        <authorList>
            <consortium name="EnsemblMetazoa"/>
        </authorList>
    </citation>
    <scope>IDENTIFICATION</scope>
</reference>
<protein>
    <recommendedName>
        <fullName evidence="1">TBC1 domain family member 30</fullName>
    </recommendedName>
</protein>
<feature type="compositionally biased region" description="Polar residues" evidence="2">
    <location>
        <begin position="940"/>
        <end position="955"/>
    </location>
</feature>
<keyword evidence="5" id="KW-1185">Reference proteome</keyword>
<dbReference type="FunFam" id="1.10.8.270:FF:000009">
    <property type="entry name" value="TBC1 domain family member 30"/>
    <property type="match status" value="1"/>
</dbReference>
<feature type="compositionally biased region" description="Low complexity" evidence="2">
    <location>
        <begin position="1007"/>
        <end position="1025"/>
    </location>
</feature>
<dbReference type="OrthoDB" id="289721at2759"/>
<dbReference type="Gene3D" id="1.10.8.270">
    <property type="entry name" value="putative rabgap domain of human tbc1 domain family member 14 like domains"/>
    <property type="match status" value="1"/>
</dbReference>
<dbReference type="EnsemblMetazoa" id="XM_030972082">
    <property type="protein sequence ID" value="XP_030827942"/>
    <property type="gene ID" value="LOC588526"/>
</dbReference>